<dbReference type="RefSeq" id="WP_039138363.1">
    <property type="nucleotide sequence ID" value="NZ_JSVC01000007.1"/>
</dbReference>
<dbReference type="Pfam" id="PF13386">
    <property type="entry name" value="DsbD_2"/>
    <property type="match status" value="1"/>
</dbReference>
<feature type="domain" description="Urease accessory protein UreH-like transmembrane" evidence="2">
    <location>
        <begin position="9"/>
        <end position="206"/>
    </location>
</feature>
<gene>
    <name evidence="3" type="ORF">OI18_06900</name>
</gene>
<dbReference type="InterPro" id="IPR039447">
    <property type="entry name" value="UreH-like_TM_dom"/>
</dbReference>
<dbReference type="Proteomes" id="UP000031408">
    <property type="component" value="Unassembled WGS sequence"/>
</dbReference>
<keyword evidence="4" id="KW-1185">Reference proteome</keyword>
<feature type="transmembrane region" description="Helical" evidence="1">
    <location>
        <begin position="46"/>
        <end position="66"/>
    </location>
</feature>
<organism evidence="3 4">
    <name type="scientific">Flavihumibacter solisilvae</name>
    <dbReference type="NCBI Taxonomy" id="1349421"/>
    <lineage>
        <taxon>Bacteria</taxon>
        <taxon>Pseudomonadati</taxon>
        <taxon>Bacteroidota</taxon>
        <taxon>Chitinophagia</taxon>
        <taxon>Chitinophagales</taxon>
        <taxon>Chitinophagaceae</taxon>
        <taxon>Flavihumibacter</taxon>
    </lineage>
</organism>
<feature type="transmembrane region" description="Helical" evidence="1">
    <location>
        <begin position="78"/>
        <end position="97"/>
    </location>
</feature>
<feature type="transmembrane region" description="Helical" evidence="1">
    <location>
        <begin position="199"/>
        <end position="220"/>
    </location>
</feature>
<accession>A0A0C1LIV2</accession>
<sequence>MSWPLFIAALSLGGVSSLHCIGMCGPLAMAIPGQYSAGSYRKIAVLMYHSGRIITYMVIGAIFGFFGRQFYLAGMQQGFSITLGVLMVGYFFYRLFFYKRPNTAFALRTSGKIQLAMSYVLKHQSLVSPLILGMLNGLLPCGMVYIAVAGALSTANIADSILFMGFFGAGTLPAMLLLSIFGSLAGIGMRNAFKKISPYITLAMGVLLILRGLNLGIPFVSPVLESAREAGIICH</sequence>
<dbReference type="OrthoDB" id="594443at2"/>
<evidence type="ECO:0000256" key="1">
    <source>
        <dbReference type="SAM" id="Phobius"/>
    </source>
</evidence>
<keyword evidence="1" id="KW-0472">Membrane</keyword>
<proteinExistence type="predicted"/>
<feature type="transmembrane region" description="Helical" evidence="1">
    <location>
        <begin position="133"/>
        <end position="155"/>
    </location>
</feature>
<evidence type="ECO:0000313" key="4">
    <source>
        <dbReference type="Proteomes" id="UP000031408"/>
    </source>
</evidence>
<feature type="transmembrane region" description="Helical" evidence="1">
    <location>
        <begin position="161"/>
        <end position="187"/>
    </location>
</feature>
<evidence type="ECO:0000313" key="3">
    <source>
        <dbReference type="EMBL" id="KIC95323.1"/>
    </source>
</evidence>
<keyword evidence="1" id="KW-1133">Transmembrane helix</keyword>
<dbReference type="EMBL" id="JSVC01000007">
    <property type="protein sequence ID" value="KIC95323.1"/>
    <property type="molecule type" value="Genomic_DNA"/>
</dbReference>
<protein>
    <recommendedName>
        <fullName evidence="2">Urease accessory protein UreH-like transmembrane domain-containing protein</fullName>
    </recommendedName>
</protein>
<dbReference type="PANTHER" id="PTHR42208">
    <property type="entry name" value="HEAVY METAL TRANSPORTER-RELATED"/>
    <property type="match status" value="1"/>
</dbReference>
<comment type="caution">
    <text evidence="3">The sequence shown here is derived from an EMBL/GenBank/DDBJ whole genome shotgun (WGS) entry which is preliminary data.</text>
</comment>
<dbReference type="PANTHER" id="PTHR42208:SF1">
    <property type="entry name" value="HEAVY METAL TRANSPORTER"/>
    <property type="match status" value="1"/>
</dbReference>
<evidence type="ECO:0000259" key="2">
    <source>
        <dbReference type="Pfam" id="PF13386"/>
    </source>
</evidence>
<name>A0A0C1LIV2_9BACT</name>
<keyword evidence="1" id="KW-0812">Transmembrane</keyword>
<dbReference type="AlphaFoldDB" id="A0A0C1LIV2"/>
<reference evidence="3 4" key="1">
    <citation type="submission" date="2014-11" db="EMBL/GenBank/DDBJ databases">
        <title>Genome sequence of Flavihumibacter solisilvae 3-3.</title>
        <authorList>
            <person name="Zhou G."/>
            <person name="Li M."/>
            <person name="Wang G."/>
        </authorList>
    </citation>
    <scope>NUCLEOTIDE SEQUENCE [LARGE SCALE GENOMIC DNA]</scope>
    <source>
        <strain evidence="3 4">3-3</strain>
    </source>
</reference>
<dbReference type="STRING" id="1349421.OI18_06900"/>